<evidence type="ECO:0000313" key="2">
    <source>
        <dbReference type="EnsemblMetazoa" id="MDOA016530-PA"/>
    </source>
</evidence>
<dbReference type="GeneID" id="105261707"/>
<reference evidence="4" key="2">
    <citation type="submission" date="2025-04" db="UniProtKB">
        <authorList>
            <consortium name="RefSeq"/>
        </authorList>
    </citation>
    <scope>IDENTIFICATION</scope>
    <source>
        <strain evidence="4">Aabys</strain>
    </source>
</reference>
<evidence type="ECO:0000313" key="4">
    <source>
        <dbReference type="RefSeq" id="XP_011291722.1"/>
    </source>
</evidence>
<dbReference type="PANTHER" id="PTHR21112:SF0">
    <property type="entry name" value="CHEMOSENSORY PROTEIN A 29A-RELATED"/>
    <property type="match status" value="1"/>
</dbReference>
<name>A0A1I8NK99_MUSDO</name>
<dbReference type="Proteomes" id="UP001652621">
    <property type="component" value="Unplaced"/>
</dbReference>
<dbReference type="InterPro" id="IPR010512">
    <property type="entry name" value="DUF1091"/>
</dbReference>
<feature type="transmembrane region" description="Helical" evidence="1">
    <location>
        <begin position="6"/>
        <end position="28"/>
    </location>
</feature>
<dbReference type="PANTHER" id="PTHR21112">
    <property type="entry name" value="CHEMOSENSORY PROTEIN A 29A-RELATED"/>
    <property type="match status" value="1"/>
</dbReference>
<dbReference type="KEGG" id="mde:105261707"/>
<protein>
    <submittedName>
        <fullName evidence="4">Uncharacterized protein LOC105261707</fullName>
    </submittedName>
</protein>
<dbReference type="VEuPathDB" id="VectorBase:MDOA016530"/>
<keyword evidence="1" id="KW-1133">Transmembrane helix</keyword>
<evidence type="ECO:0000313" key="3">
    <source>
        <dbReference type="Proteomes" id="UP001652621"/>
    </source>
</evidence>
<dbReference type="AlphaFoldDB" id="A0A1I8NK99"/>
<reference evidence="2" key="1">
    <citation type="submission" date="2020-05" db="UniProtKB">
        <authorList>
            <consortium name="EnsemblMetazoa"/>
        </authorList>
    </citation>
    <scope>IDENTIFICATION</scope>
    <source>
        <strain evidence="2">Aabys</strain>
    </source>
</reference>
<keyword evidence="3" id="KW-1185">Reference proteome</keyword>
<gene>
    <name evidence="2" type="primary">105261707</name>
    <name evidence="4" type="synonym">LOC105261707</name>
</gene>
<keyword evidence="1" id="KW-0472">Membrane</keyword>
<dbReference type="EnsemblMetazoa" id="MDOA016530-RA">
    <property type="protein sequence ID" value="MDOA016530-PA"/>
    <property type="gene ID" value="MDOA016530"/>
</dbReference>
<dbReference type="VEuPathDB" id="VectorBase:MDOMA2_004604"/>
<dbReference type="Pfam" id="PF06477">
    <property type="entry name" value="DUF1091"/>
    <property type="match status" value="1"/>
</dbReference>
<dbReference type="RefSeq" id="XP_011291722.1">
    <property type="nucleotide sequence ID" value="XM_011293420.2"/>
</dbReference>
<dbReference type="OrthoDB" id="8043478at2759"/>
<sequence length="192" mass="22626">MHLSFEVLSLWAVIFFSSIIFVCSLVDVEQTWTYELKSIETYSSDPEKVKFGECKLERISRGVFAVMGSADIQYDIHEGDSNTVEFNSYRSANGKDYHPLPFKTPRQHIFEYLNTFYKDYVMDTLKDCSNFPAFEDKFEPPFERGVYYLDKCQFDQKSFPQHLQEGFYKVNMSFRGDVEWYIVFVAEVQSKV</sequence>
<accession>A0A1I8NK99</accession>
<organism evidence="2">
    <name type="scientific">Musca domestica</name>
    <name type="common">House fly</name>
    <dbReference type="NCBI Taxonomy" id="7370"/>
    <lineage>
        <taxon>Eukaryota</taxon>
        <taxon>Metazoa</taxon>
        <taxon>Ecdysozoa</taxon>
        <taxon>Arthropoda</taxon>
        <taxon>Hexapoda</taxon>
        <taxon>Insecta</taxon>
        <taxon>Pterygota</taxon>
        <taxon>Neoptera</taxon>
        <taxon>Endopterygota</taxon>
        <taxon>Diptera</taxon>
        <taxon>Brachycera</taxon>
        <taxon>Muscomorpha</taxon>
        <taxon>Muscoidea</taxon>
        <taxon>Muscidae</taxon>
        <taxon>Musca</taxon>
    </lineage>
</organism>
<evidence type="ECO:0000256" key="1">
    <source>
        <dbReference type="SAM" id="Phobius"/>
    </source>
</evidence>
<keyword evidence="1" id="KW-0812">Transmembrane</keyword>
<proteinExistence type="predicted"/>